<dbReference type="InterPro" id="IPR045247">
    <property type="entry name" value="Oye-like"/>
</dbReference>
<reference evidence="2" key="1">
    <citation type="submission" date="2018-01" db="EMBL/GenBank/DDBJ databases">
        <authorList>
            <consortium name="Urmite Genomes"/>
        </authorList>
    </citation>
    <scope>NUCLEOTIDE SEQUENCE [LARGE SCALE GENOMIC DNA]</scope>
    <source>
        <strain evidence="2">AFP003</strain>
    </source>
</reference>
<dbReference type="GO" id="GO:0005829">
    <property type="term" value="C:cytosol"/>
    <property type="evidence" value="ECO:0007669"/>
    <property type="project" value="TreeGrafter"/>
</dbReference>
<dbReference type="InterPro" id="IPR013785">
    <property type="entry name" value="Aldolase_TIM"/>
</dbReference>
<name>A0A2K4YB05_9MYCO</name>
<dbReference type="Pfam" id="PF00724">
    <property type="entry name" value="Oxidored_FMN"/>
    <property type="match status" value="1"/>
</dbReference>
<evidence type="ECO:0000259" key="1">
    <source>
        <dbReference type="Pfam" id="PF00724"/>
    </source>
</evidence>
<dbReference type="Proteomes" id="UP000236318">
    <property type="component" value="Unassembled WGS sequence"/>
</dbReference>
<protein>
    <submittedName>
        <fullName evidence="2">Alkene reductase</fullName>
    </submittedName>
</protein>
<organism evidence="2 3">
    <name type="scientific">Mycobacterium ahvazicum</name>
    <dbReference type="NCBI Taxonomy" id="1964395"/>
    <lineage>
        <taxon>Bacteria</taxon>
        <taxon>Bacillati</taxon>
        <taxon>Actinomycetota</taxon>
        <taxon>Actinomycetes</taxon>
        <taxon>Mycobacteriales</taxon>
        <taxon>Mycobacteriaceae</taxon>
        <taxon>Mycobacterium</taxon>
        <taxon>Mycobacterium simiae complex</taxon>
    </lineage>
</organism>
<dbReference type="InterPro" id="IPR001155">
    <property type="entry name" value="OxRdtase_FMN_N"/>
</dbReference>
<dbReference type="PANTHER" id="PTHR22893">
    <property type="entry name" value="NADH OXIDOREDUCTASE-RELATED"/>
    <property type="match status" value="1"/>
</dbReference>
<feature type="non-terminal residue" evidence="2">
    <location>
        <position position="1"/>
    </location>
</feature>
<dbReference type="AlphaFoldDB" id="A0A2K4YB05"/>
<comment type="caution">
    <text evidence="2">The sequence shown here is derived from an EMBL/GenBank/DDBJ whole genome shotgun (WGS) entry which is preliminary data.</text>
</comment>
<dbReference type="GO" id="GO:0010181">
    <property type="term" value="F:FMN binding"/>
    <property type="evidence" value="ECO:0007669"/>
    <property type="project" value="InterPro"/>
</dbReference>
<evidence type="ECO:0000313" key="2">
    <source>
        <dbReference type="EMBL" id="SOX53976.1"/>
    </source>
</evidence>
<dbReference type="SUPFAM" id="SSF51395">
    <property type="entry name" value="FMN-linked oxidoreductases"/>
    <property type="match status" value="1"/>
</dbReference>
<dbReference type="EMBL" id="FXEG02000003">
    <property type="protein sequence ID" value="SOX53976.1"/>
    <property type="molecule type" value="Genomic_DNA"/>
</dbReference>
<dbReference type="PANTHER" id="PTHR22893:SF91">
    <property type="entry name" value="NADPH DEHYDROGENASE 2-RELATED"/>
    <property type="match status" value="1"/>
</dbReference>
<proteinExistence type="predicted"/>
<gene>
    <name evidence="2" type="ORF">MAAFP003_2652</name>
</gene>
<dbReference type="CDD" id="cd02933">
    <property type="entry name" value="OYE_like_FMN"/>
    <property type="match status" value="1"/>
</dbReference>
<evidence type="ECO:0000313" key="3">
    <source>
        <dbReference type="Proteomes" id="UP000236318"/>
    </source>
</evidence>
<keyword evidence="3" id="KW-1185">Reference proteome</keyword>
<dbReference type="Gene3D" id="3.20.20.70">
    <property type="entry name" value="Aldolase class I"/>
    <property type="match status" value="1"/>
</dbReference>
<sequence>VARRFAARALPTRLLCPGHPLLAPIQLGALYAPNRILMAPITRTRADDDGVPTQLMADYYAQRASSGLIISEGTFASARGRAYPNQPGLHTDAQLDGWARVAEAVHAAGGRIVMQIMHSGRISHPAILGGRRPVAPSGIRPNGTVHTAVGKKPFVVPHQLTAHEIDCTVAVFVSAACRARAAGADGVEIDAADGYLLSQFLTYDANYRRDPYGGSAQARARLPSEVIAAVADAIGPDRLGLRISPGNPENDIHEPDLEAHLILAKHARELGLAYLHARVPPERPIYSWLRRRWPDRLLLNRRFQTTTTRERAVDVVTTGTADAVTIDSAFLANPDLVRRWTYGSQLNAPRMEFLYTGGALGYTDYPSMS</sequence>
<dbReference type="GO" id="GO:0016491">
    <property type="term" value="F:oxidoreductase activity"/>
    <property type="evidence" value="ECO:0007669"/>
    <property type="project" value="InterPro"/>
</dbReference>
<accession>A0A2K4YB05</accession>
<feature type="domain" description="NADH:flavin oxidoreductase/NADH oxidase N-terminal" evidence="1">
    <location>
        <begin position="21"/>
        <end position="346"/>
    </location>
</feature>